<dbReference type="Proteomes" id="UP000184383">
    <property type="component" value="Unassembled WGS sequence"/>
</dbReference>
<evidence type="ECO:0000256" key="1">
    <source>
        <dbReference type="SAM" id="MobiDB-lite"/>
    </source>
</evidence>
<proteinExistence type="predicted"/>
<dbReference type="RefSeq" id="XP_040692125.1">
    <property type="nucleotide sequence ID" value="XM_040830289.1"/>
</dbReference>
<sequence>MTTTAQRAGDVVKSPLPDLQRGQHETKSSALHQEVFVGNLVNWRFRNQVLQYSQATYWSGYKRLVTHKPSSSAQSTIYQERYVCGDEDGVQRRFTQTLAQVMTSVCHAANLQIAFGDYTACVPQVIPSRKPDIVCLSTTTGQLKVVGEIKTPWVEEHGLQRAQHFANKNYMKMLGQIASYMQEGQVKFGFFTNYNETIFLKQELLNGQ</sequence>
<evidence type="ECO:0000313" key="3">
    <source>
        <dbReference type="Proteomes" id="UP000184383"/>
    </source>
</evidence>
<dbReference type="OrthoDB" id="2156052at2759"/>
<dbReference type="GeneID" id="63746137"/>
<protein>
    <submittedName>
        <fullName evidence="2">Uncharacterized protein</fullName>
    </submittedName>
</protein>
<keyword evidence="3" id="KW-1185">Reference proteome</keyword>
<evidence type="ECO:0000313" key="2">
    <source>
        <dbReference type="EMBL" id="OJJ38449.1"/>
    </source>
</evidence>
<name>A0A1L9RU45_ASPWE</name>
<gene>
    <name evidence="2" type="ORF">ASPWEDRAFT_168352</name>
</gene>
<accession>A0A1L9RU45</accession>
<reference evidence="3" key="1">
    <citation type="journal article" date="2017" name="Genome Biol.">
        <title>Comparative genomics reveals high biological diversity and specific adaptations in the industrially and medically important fungal genus Aspergillus.</title>
        <authorList>
            <person name="de Vries R.P."/>
            <person name="Riley R."/>
            <person name="Wiebenga A."/>
            <person name="Aguilar-Osorio G."/>
            <person name="Amillis S."/>
            <person name="Uchima C.A."/>
            <person name="Anderluh G."/>
            <person name="Asadollahi M."/>
            <person name="Askin M."/>
            <person name="Barry K."/>
            <person name="Battaglia E."/>
            <person name="Bayram O."/>
            <person name="Benocci T."/>
            <person name="Braus-Stromeyer S.A."/>
            <person name="Caldana C."/>
            <person name="Canovas D."/>
            <person name="Cerqueira G.C."/>
            <person name="Chen F."/>
            <person name="Chen W."/>
            <person name="Choi C."/>
            <person name="Clum A."/>
            <person name="Dos Santos R.A."/>
            <person name="Damasio A.R."/>
            <person name="Diallinas G."/>
            <person name="Emri T."/>
            <person name="Fekete E."/>
            <person name="Flipphi M."/>
            <person name="Freyberg S."/>
            <person name="Gallo A."/>
            <person name="Gournas C."/>
            <person name="Habgood R."/>
            <person name="Hainaut M."/>
            <person name="Harispe M.L."/>
            <person name="Henrissat B."/>
            <person name="Hilden K.S."/>
            <person name="Hope R."/>
            <person name="Hossain A."/>
            <person name="Karabika E."/>
            <person name="Karaffa L."/>
            <person name="Karanyi Z."/>
            <person name="Krasevec N."/>
            <person name="Kuo A."/>
            <person name="Kusch H."/>
            <person name="LaButti K."/>
            <person name="Lagendijk E.L."/>
            <person name="Lapidus A."/>
            <person name="Levasseur A."/>
            <person name="Lindquist E."/>
            <person name="Lipzen A."/>
            <person name="Logrieco A.F."/>
            <person name="MacCabe A."/>
            <person name="Maekelae M.R."/>
            <person name="Malavazi I."/>
            <person name="Melin P."/>
            <person name="Meyer V."/>
            <person name="Mielnichuk N."/>
            <person name="Miskei M."/>
            <person name="Molnar A.P."/>
            <person name="Mule G."/>
            <person name="Ngan C.Y."/>
            <person name="Orejas M."/>
            <person name="Orosz E."/>
            <person name="Ouedraogo J.P."/>
            <person name="Overkamp K.M."/>
            <person name="Park H.-S."/>
            <person name="Perrone G."/>
            <person name="Piumi F."/>
            <person name="Punt P.J."/>
            <person name="Ram A.F."/>
            <person name="Ramon A."/>
            <person name="Rauscher S."/>
            <person name="Record E."/>
            <person name="Riano-Pachon D.M."/>
            <person name="Robert V."/>
            <person name="Roehrig J."/>
            <person name="Ruller R."/>
            <person name="Salamov A."/>
            <person name="Salih N.S."/>
            <person name="Samson R.A."/>
            <person name="Sandor E."/>
            <person name="Sanguinetti M."/>
            <person name="Schuetze T."/>
            <person name="Sepcic K."/>
            <person name="Shelest E."/>
            <person name="Sherlock G."/>
            <person name="Sophianopoulou V."/>
            <person name="Squina F.M."/>
            <person name="Sun H."/>
            <person name="Susca A."/>
            <person name="Todd R.B."/>
            <person name="Tsang A."/>
            <person name="Unkles S.E."/>
            <person name="van de Wiele N."/>
            <person name="van Rossen-Uffink D."/>
            <person name="Oliveira J.V."/>
            <person name="Vesth T.C."/>
            <person name="Visser J."/>
            <person name="Yu J.-H."/>
            <person name="Zhou M."/>
            <person name="Andersen M.R."/>
            <person name="Archer D.B."/>
            <person name="Baker S.E."/>
            <person name="Benoit I."/>
            <person name="Brakhage A.A."/>
            <person name="Braus G.H."/>
            <person name="Fischer R."/>
            <person name="Frisvad J.C."/>
            <person name="Goldman G.H."/>
            <person name="Houbraken J."/>
            <person name="Oakley B."/>
            <person name="Pocsi I."/>
            <person name="Scazzocchio C."/>
            <person name="Seiboth B."/>
            <person name="vanKuyk P.A."/>
            <person name="Wortman J."/>
            <person name="Dyer P.S."/>
            <person name="Grigoriev I.V."/>
        </authorList>
    </citation>
    <scope>NUCLEOTIDE SEQUENCE [LARGE SCALE GENOMIC DNA]</scope>
    <source>
        <strain evidence="3">DTO 134E9</strain>
    </source>
</reference>
<feature type="region of interest" description="Disordered" evidence="1">
    <location>
        <begin position="1"/>
        <end position="27"/>
    </location>
</feature>
<dbReference type="VEuPathDB" id="FungiDB:ASPWEDRAFT_168352"/>
<dbReference type="AlphaFoldDB" id="A0A1L9RU45"/>
<organism evidence="2 3">
    <name type="scientific">Aspergillus wentii DTO 134E9</name>
    <dbReference type="NCBI Taxonomy" id="1073089"/>
    <lineage>
        <taxon>Eukaryota</taxon>
        <taxon>Fungi</taxon>
        <taxon>Dikarya</taxon>
        <taxon>Ascomycota</taxon>
        <taxon>Pezizomycotina</taxon>
        <taxon>Eurotiomycetes</taxon>
        <taxon>Eurotiomycetidae</taxon>
        <taxon>Eurotiales</taxon>
        <taxon>Aspergillaceae</taxon>
        <taxon>Aspergillus</taxon>
        <taxon>Aspergillus subgen. Cremei</taxon>
    </lineage>
</organism>
<dbReference type="EMBL" id="KV878210">
    <property type="protein sequence ID" value="OJJ38449.1"/>
    <property type="molecule type" value="Genomic_DNA"/>
</dbReference>